<dbReference type="InterPro" id="IPR002110">
    <property type="entry name" value="Ankyrin_rpt"/>
</dbReference>
<evidence type="ECO:0000256" key="3">
    <source>
        <dbReference type="PROSITE-ProRule" id="PRU00023"/>
    </source>
</evidence>
<dbReference type="PROSITE" id="PS50297">
    <property type="entry name" value="ANK_REP_REGION"/>
    <property type="match status" value="1"/>
</dbReference>
<keyword evidence="1" id="KW-0677">Repeat</keyword>
<feature type="transmembrane region" description="Helical" evidence="6">
    <location>
        <begin position="668"/>
        <end position="686"/>
    </location>
</feature>
<organism evidence="7 8">
    <name type="scientific">Chaetoceros tenuissimus</name>
    <dbReference type="NCBI Taxonomy" id="426638"/>
    <lineage>
        <taxon>Eukaryota</taxon>
        <taxon>Sar</taxon>
        <taxon>Stramenopiles</taxon>
        <taxon>Ochrophyta</taxon>
        <taxon>Bacillariophyta</taxon>
        <taxon>Coscinodiscophyceae</taxon>
        <taxon>Chaetocerotophycidae</taxon>
        <taxon>Chaetocerotales</taxon>
        <taxon>Chaetocerotaceae</taxon>
        <taxon>Chaetoceros</taxon>
    </lineage>
</organism>
<keyword evidence="2 3" id="KW-0040">ANK repeat</keyword>
<proteinExistence type="predicted"/>
<feature type="coiled-coil region" evidence="4">
    <location>
        <begin position="972"/>
        <end position="1006"/>
    </location>
</feature>
<dbReference type="PROSITE" id="PS50088">
    <property type="entry name" value="ANK_REPEAT"/>
    <property type="match status" value="1"/>
</dbReference>
<dbReference type="Gene3D" id="1.25.40.20">
    <property type="entry name" value="Ankyrin repeat-containing domain"/>
    <property type="match status" value="3"/>
</dbReference>
<evidence type="ECO:0000256" key="6">
    <source>
        <dbReference type="SAM" id="Phobius"/>
    </source>
</evidence>
<feature type="repeat" description="ANK" evidence="3">
    <location>
        <begin position="219"/>
        <end position="244"/>
    </location>
</feature>
<dbReference type="SUPFAM" id="SSF48403">
    <property type="entry name" value="Ankyrin repeat"/>
    <property type="match status" value="1"/>
</dbReference>
<evidence type="ECO:0008006" key="9">
    <source>
        <dbReference type="Google" id="ProtNLM"/>
    </source>
</evidence>
<feature type="transmembrane region" description="Helical" evidence="6">
    <location>
        <begin position="586"/>
        <end position="607"/>
    </location>
</feature>
<feature type="region of interest" description="Disordered" evidence="5">
    <location>
        <begin position="1"/>
        <end position="44"/>
    </location>
</feature>
<dbReference type="SMART" id="SM00248">
    <property type="entry name" value="ANK"/>
    <property type="match status" value="8"/>
</dbReference>
<name>A0AAD3CVH2_9STRA</name>
<keyword evidence="6" id="KW-0812">Transmembrane</keyword>
<evidence type="ECO:0000256" key="1">
    <source>
        <dbReference type="ARBA" id="ARBA00022737"/>
    </source>
</evidence>
<keyword evidence="4" id="KW-0175">Coiled coil</keyword>
<feature type="compositionally biased region" description="Basic and acidic residues" evidence="5">
    <location>
        <begin position="20"/>
        <end position="42"/>
    </location>
</feature>
<keyword evidence="6" id="KW-0472">Membrane</keyword>
<dbReference type="InterPro" id="IPR051165">
    <property type="entry name" value="Multifunctional_ANK_Repeat"/>
</dbReference>
<evidence type="ECO:0000256" key="4">
    <source>
        <dbReference type="SAM" id="Coils"/>
    </source>
</evidence>
<dbReference type="InterPro" id="IPR036770">
    <property type="entry name" value="Ankyrin_rpt-contain_sf"/>
</dbReference>
<gene>
    <name evidence="7" type="ORF">CTEN210_09105</name>
</gene>
<dbReference type="PANTHER" id="PTHR24123:SF33">
    <property type="entry name" value="PROTEIN HOS4"/>
    <property type="match status" value="1"/>
</dbReference>
<accession>A0AAD3CVH2</accession>
<dbReference type="EMBL" id="BLLK01000045">
    <property type="protein sequence ID" value="GFH52629.1"/>
    <property type="molecule type" value="Genomic_DNA"/>
</dbReference>
<feature type="transmembrane region" description="Helical" evidence="6">
    <location>
        <begin position="928"/>
        <end position="950"/>
    </location>
</feature>
<evidence type="ECO:0000313" key="8">
    <source>
        <dbReference type="Proteomes" id="UP001054902"/>
    </source>
</evidence>
<evidence type="ECO:0000313" key="7">
    <source>
        <dbReference type="EMBL" id="GFH52629.1"/>
    </source>
</evidence>
<protein>
    <recommendedName>
        <fullName evidence="9">Ion transport domain-containing protein</fullName>
    </recommendedName>
</protein>
<feature type="compositionally biased region" description="Acidic residues" evidence="5">
    <location>
        <begin position="10"/>
        <end position="19"/>
    </location>
</feature>
<feature type="transmembrane region" description="Helical" evidence="6">
    <location>
        <begin position="551"/>
        <end position="574"/>
    </location>
</feature>
<dbReference type="Pfam" id="PF12796">
    <property type="entry name" value="Ank_2"/>
    <property type="match status" value="2"/>
</dbReference>
<keyword evidence="8" id="KW-1185">Reference proteome</keyword>
<feature type="transmembrane region" description="Helical" evidence="6">
    <location>
        <begin position="627"/>
        <end position="647"/>
    </location>
</feature>
<reference evidence="7 8" key="1">
    <citation type="journal article" date="2021" name="Sci. Rep.">
        <title>The genome of the diatom Chaetoceros tenuissimus carries an ancient integrated fragment of an extant virus.</title>
        <authorList>
            <person name="Hongo Y."/>
            <person name="Kimura K."/>
            <person name="Takaki Y."/>
            <person name="Yoshida Y."/>
            <person name="Baba S."/>
            <person name="Kobayashi G."/>
            <person name="Nagasaki K."/>
            <person name="Hano T."/>
            <person name="Tomaru Y."/>
        </authorList>
    </citation>
    <scope>NUCLEOTIDE SEQUENCE [LARGE SCALE GENOMIC DNA]</scope>
    <source>
        <strain evidence="7 8">NIES-3715</strain>
    </source>
</reference>
<dbReference type="AlphaFoldDB" id="A0AAD3CVH2"/>
<feature type="transmembrane region" description="Helical" evidence="6">
    <location>
        <begin position="745"/>
        <end position="768"/>
    </location>
</feature>
<dbReference type="PANTHER" id="PTHR24123">
    <property type="entry name" value="ANKYRIN REPEAT-CONTAINING"/>
    <property type="match status" value="1"/>
</dbReference>
<dbReference type="Proteomes" id="UP001054902">
    <property type="component" value="Unassembled WGS sequence"/>
</dbReference>
<sequence>MSEPSKEEQFQEDVLDCQDDSDHTVDEEKGSKNIMKPEKGRSMWDLTAEDEEDEDPIKMLAQAVMKLESFKKFAIWFQESAWHEVREVLFSPDCQISDEELRNLLEVKDGDGDNILQVALYKGAPTDIVLRLIEVGGKEVVKAPNRSQQTSLHYACRYDPKFQVVEKLLHGMDQDFISLKDEDDMNALHYACSFLADLDVVKLLLEKGGHELISEIDENGFTSLHFACRAGTDENVVQLLLNEGPEDLVFQQTYQNWSALHHACANNASANIVKMLVNKGGIYLIEMKNKENYTCLYYTCLTSDDPLVLIFLLDTLGQENIQSDEVVNALFLACARGAPAQMIRPFFKGEGITNLSSRRSNNQSILHVACSTQEVKLDTVQELIKLGGKRLVNLQDEDGENVLHYCVRAGVSNEIVEALVNADDFIGSLVRCKNNKKCNVFHLIRSRTPLEVIDHLLRGNNVDQGANIDLCFQSNKNGDLPLDNMINRSELPEKQIFHIQDIMFDNDEDGYLLPFRTLKNIRLLPRPQQELICRGKYIRSALNHLSIKPVAIYPMIFDILFQLLSIWIFSFEVNGNILDIKSEVKYLSYVCCAWNLLHVRTSLVNFMQLSLFGTFIYSLHSELPKESFVTLIIFCIGVTWFRFIYICSIVNYKAKVFISALELITRSLIPFLIVTAFIVMAFAHMFHVLGPPSGIYCPASAMENLEHSEYQAGGWSCQLKDSYFQSFAMLLSGDFLFFEKPNGKWSAITFIFAIVIGIVMLNVLIAVVNDSLVENQRRSQDGFWLGRLDFLCSINDISRFISFRDGFRYEERENIMTILKLLPEHGKLKYKPSRGIFSHWDTRDIDNWKVFDPLCWKLLYWFENGDMPFDDNYDKFPMLTLKQRVLGFFKVAVWNEIIPPSLGMVKVVAGTHRREELKGMRKKFSSELICGLISLSVVLASPIIFALGLLSGGKLWPHKFKKLFLFGPIDAKKHFDSKKKEMQNEIDDLRDEVKNNQAEILALLQEIKKVPVEC</sequence>
<comment type="caution">
    <text evidence="7">The sequence shown here is derived from an EMBL/GenBank/DDBJ whole genome shotgun (WGS) entry which is preliminary data.</text>
</comment>
<keyword evidence="6" id="KW-1133">Transmembrane helix</keyword>
<evidence type="ECO:0000256" key="2">
    <source>
        <dbReference type="ARBA" id="ARBA00023043"/>
    </source>
</evidence>
<evidence type="ECO:0000256" key="5">
    <source>
        <dbReference type="SAM" id="MobiDB-lite"/>
    </source>
</evidence>